<reference evidence="4" key="2">
    <citation type="submission" date="2015-01" db="EMBL/GenBank/DDBJ databases">
        <title>Evolutionary Origins and Diversification of the Mycorrhizal Mutualists.</title>
        <authorList>
            <consortium name="DOE Joint Genome Institute"/>
            <consortium name="Mycorrhizal Genomics Consortium"/>
            <person name="Kohler A."/>
            <person name="Kuo A."/>
            <person name="Nagy L.G."/>
            <person name="Floudas D."/>
            <person name="Copeland A."/>
            <person name="Barry K.W."/>
            <person name="Cichocki N."/>
            <person name="Veneault-Fourrey C."/>
            <person name="LaButti K."/>
            <person name="Lindquist E.A."/>
            <person name="Lipzen A."/>
            <person name="Lundell T."/>
            <person name="Morin E."/>
            <person name="Murat C."/>
            <person name="Riley R."/>
            <person name="Ohm R."/>
            <person name="Sun H."/>
            <person name="Tunlid A."/>
            <person name="Henrissat B."/>
            <person name="Grigoriev I.V."/>
            <person name="Hibbett D.S."/>
            <person name="Martin F."/>
        </authorList>
    </citation>
    <scope>NUCLEOTIDE SEQUENCE [LARGE SCALE GENOMIC DNA]</scope>
    <source>
        <strain evidence="4">MAFF 305830</strain>
    </source>
</reference>
<dbReference type="Proteomes" id="UP000054097">
    <property type="component" value="Unassembled WGS sequence"/>
</dbReference>
<feature type="compositionally biased region" description="Low complexity" evidence="1">
    <location>
        <begin position="285"/>
        <end position="298"/>
    </location>
</feature>
<evidence type="ECO:0000313" key="3">
    <source>
        <dbReference type="EMBL" id="KIM29039.1"/>
    </source>
</evidence>
<feature type="region of interest" description="Disordered" evidence="1">
    <location>
        <begin position="276"/>
        <end position="302"/>
    </location>
</feature>
<dbReference type="EMBL" id="KN824290">
    <property type="protein sequence ID" value="KIM29039.1"/>
    <property type="molecule type" value="Genomic_DNA"/>
</dbReference>
<feature type="compositionally biased region" description="Polar residues" evidence="1">
    <location>
        <begin position="28"/>
        <end position="53"/>
    </location>
</feature>
<organism evidence="3 4">
    <name type="scientific">Serendipita vermifera MAFF 305830</name>
    <dbReference type="NCBI Taxonomy" id="933852"/>
    <lineage>
        <taxon>Eukaryota</taxon>
        <taxon>Fungi</taxon>
        <taxon>Dikarya</taxon>
        <taxon>Basidiomycota</taxon>
        <taxon>Agaricomycotina</taxon>
        <taxon>Agaricomycetes</taxon>
        <taxon>Sebacinales</taxon>
        <taxon>Serendipitaceae</taxon>
        <taxon>Serendipita</taxon>
    </lineage>
</organism>
<feature type="region of interest" description="Disordered" evidence="1">
    <location>
        <begin position="28"/>
        <end position="71"/>
    </location>
</feature>
<protein>
    <submittedName>
        <fullName evidence="3">Uncharacterized protein</fullName>
    </submittedName>
</protein>
<proteinExistence type="predicted"/>
<gene>
    <name evidence="3" type="ORF">M408DRAFT_127217</name>
</gene>
<dbReference type="OrthoDB" id="10403407at2759"/>
<evidence type="ECO:0000313" key="4">
    <source>
        <dbReference type="Proteomes" id="UP000054097"/>
    </source>
</evidence>
<keyword evidence="2" id="KW-0472">Membrane</keyword>
<keyword evidence="2" id="KW-1133">Transmembrane helix</keyword>
<reference evidence="3 4" key="1">
    <citation type="submission" date="2014-04" db="EMBL/GenBank/DDBJ databases">
        <authorList>
            <consortium name="DOE Joint Genome Institute"/>
            <person name="Kuo A."/>
            <person name="Zuccaro A."/>
            <person name="Kohler A."/>
            <person name="Nagy L.G."/>
            <person name="Floudas D."/>
            <person name="Copeland A."/>
            <person name="Barry K.W."/>
            <person name="Cichocki N."/>
            <person name="Veneault-Fourrey C."/>
            <person name="LaButti K."/>
            <person name="Lindquist E.A."/>
            <person name="Lipzen A."/>
            <person name="Lundell T."/>
            <person name="Morin E."/>
            <person name="Murat C."/>
            <person name="Sun H."/>
            <person name="Tunlid A."/>
            <person name="Henrissat B."/>
            <person name="Grigoriev I.V."/>
            <person name="Hibbett D.S."/>
            <person name="Martin F."/>
            <person name="Nordberg H.P."/>
            <person name="Cantor M.N."/>
            <person name="Hua S.X."/>
        </authorList>
    </citation>
    <scope>NUCLEOTIDE SEQUENCE [LARGE SCALE GENOMIC DNA]</scope>
    <source>
        <strain evidence="3 4">MAFF 305830</strain>
    </source>
</reference>
<dbReference type="AlphaFoldDB" id="A0A0C3BA99"/>
<evidence type="ECO:0000256" key="1">
    <source>
        <dbReference type="SAM" id="MobiDB-lite"/>
    </source>
</evidence>
<feature type="transmembrane region" description="Helical" evidence="2">
    <location>
        <begin position="114"/>
        <end position="135"/>
    </location>
</feature>
<sequence>MEFYATDSAQAMSNTLWYTVRDAGSCPTSRAPTDLSSATGPVPTGSSWGSSDASMPPLTGATTRMSSSIGSSSIVNTGTATTLHIPTTTGVANPPFASLEPTLDSSGYQISKSAAVAIVGSLLGALLLAIGFCLWRRRRRNMVRSIQRRDQDPAVMDHANLNYSGALLTGPSTIASRASYIDSPDTPSPLPQPHVLPSSKELRMRGGVHRERDLEGGSSVSDASGPLSATDSTSIWPDASDIQQAGPSSQISPRPSGAHQEQSLQARIGRELENILQNPRHRDSPTTLTETSSPLSSLNDVPTSITSEIERPTNMWSEKPPLSLTIPQSHRDTRTVLSSAATPISRRDMEMLADLVAQRLIQDRTPESPTHGHNPAIPPPSYS</sequence>
<dbReference type="HOGENOM" id="CLU_721917_0_0_1"/>
<feature type="compositionally biased region" description="Basic and acidic residues" evidence="1">
    <location>
        <begin position="200"/>
        <end position="215"/>
    </location>
</feature>
<feature type="region of interest" description="Disordered" evidence="1">
    <location>
        <begin position="362"/>
        <end position="383"/>
    </location>
</feature>
<feature type="compositionally biased region" description="Polar residues" evidence="1">
    <location>
        <begin position="218"/>
        <end position="264"/>
    </location>
</feature>
<keyword evidence="4" id="KW-1185">Reference proteome</keyword>
<evidence type="ECO:0000256" key="2">
    <source>
        <dbReference type="SAM" id="Phobius"/>
    </source>
</evidence>
<feature type="region of interest" description="Disordered" evidence="1">
    <location>
        <begin position="178"/>
        <end position="264"/>
    </location>
</feature>
<accession>A0A0C3BA99</accession>
<name>A0A0C3BA99_SERVB</name>
<keyword evidence="2" id="KW-0812">Transmembrane</keyword>